<dbReference type="GO" id="GO:0008233">
    <property type="term" value="F:peptidase activity"/>
    <property type="evidence" value="ECO:0007669"/>
    <property type="project" value="InterPro"/>
</dbReference>
<comment type="caution">
    <text evidence="2">The sequence shown here is derived from an EMBL/GenBank/DDBJ whole genome shotgun (WGS) entry which is preliminary data.</text>
</comment>
<keyword evidence="3" id="KW-1185">Reference proteome</keyword>
<sequence>MRVVRFSYVDFDGKTHDDGEVTVLAAVADHVSALFSTLRERGFALAGARGMQHFRGDDAASMRANNTSAFNDRAIVSGSAPSLHAYGLAIDINPVQNPFVEIGKDGKAQISPAEGRLYLNRQKERPGKPARKGMAEEVVEVFATHGFTVWGGDWDAPIDYQHFQVSRSLARKLAALPPEQAKTVFEHHVKTYRQCRANKSRSACID</sequence>
<feature type="domain" description="Peptidase M15C" evidence="1">
    <location>
        <begin position="81"/>
        <end position="165"/>
    </location>
</feature>
<evidence type="ECO:0000313" key="2">
    <source>
        <dbReference type="EMBL" id="GGI18996.1"/>
    </source>
</evidence>
<accession>A0A8J3F2V6</accession>
<evidence type="ECO:0000259" key="1">
    <source>
        <dbReference type="Pfam" id="PF13539"/>
    </source>
</evidence>
<evidence type="ECO:0000313" key="3">
    <source>
        <dbReference type="Proteomes" id="UP000642180"/>
    </source>
</evidence>
<dbReference type="InterPro" id="IPR009045">
    <property type="entry name" value="Zn_M74/Hedgehog-like"/>
</dbReference>
<reference evidence="3" key="1">
    <citation type="journal article" date="2019" name="Int. J. Syst. Evol. Microbiol.">
        <title>The Global Catalogue of Microorganisms (GCM) 10K type strain sequencing project: providing services to taxonomists for standard genome sequencing and annotation.</title>
        <authorList>
            <consortium name="The Broad Institute Genomics Platform"/>
            <consortium name="The Broad Institute Genome Sequencing Center for Infectious Disease"/>
            <person name="Wu L."/>
            <person name="Ma J."/>
        </authorList>
    </citation>
    <scope>NUCLEOTIDE SEQUENCE [LARGE SCALE GENOMIC DNA]</scope>
    <source>
        <strain evidence="3">CCM 2767</strain>
    </source>
</reference>
<proteinExistence type="predicted"/>
<dbReference type="SUPFAM" id="SSF55166">
    <property type="entry name" value="Hedgehog/DD-peptidase"/>
    <property type="match status" value="1"/>
</dbReference>
<dbReference type="Proteomes" id="UP000642180">
    <property type="component" value="Unassembled WGS sequence"/>
</dbReference>
<gene>
    <name evidence="2" type="ORF">GCM10008066_16870</name>
</gene>
<dbReference type="Pfam" id="PF13539">
    <property type="entry name" value="Peptidase_M15_4"/>
    <property type="match status" value="1"/>
</dbReference>
<protein>
    <recommendedName>
        <fullName evidence="1">Peptidase M15C domain-containing protein</fullName>
    </recommendedName>
</protein>
<organism evidence="2 3">
    <name type="scientific">Oxalicibacterium faecigallinarum</name>
    <dbReference type="NCBI Taxonomy" id="573741"/>
    <lineage>
        <taxon>Bacteria</taxon>
        <taxon>Pseudomonadati</taxon>
        <taxon>Pseudomonadota</taxon>
        <taxon>Betaproteobacteria</taxon>
        <taxon>Burkholderiales</taxon>
        <taxon>Oxalobacteraceae</taxon>
        <taxon>Oxalicibacterium</taxon>
    </lineage>
</organism>
<dbReference type="AlphaFoldDB" id="A0A8J3F2V6"/>
<dbReference type="Gene3D" id="3.30.1380.10">
    <property type="match status" value="1"/>
</dbReference>
<dbReference type="EMBL" id="BMDI01000001">
    <property type="protein sequence ID" value="GGI18996.1"/>
    <property type="molecule type" value="Genomic_DNA"/>
</dbReference>
<dbReference type="InterPro" id="IPR039561">
    <property type="entry name" value="Peptidase_M15C"/>
</dbReference>
<name>A0A8J3F2V6_9BURK</name>